<reference evidence="1 2" key="1">
    <citation type="submission" date="2017-07" db="EMBL/GenBank/DDBJ databases">
        <title>Annotated genome sequence of Bacterioplanes sanyensis isolated from Red Sea.</title>
        <authorList>
            <person name="Rehman Z.U."/>
        </authorList>
    </citation>
    <scope>NUCLEOTIDE SEQUENCE [LARGE SCALE GENOMIC DNA]</scope>
    <source>
        <strain evidence="1 2">NV9</strain>
    </source>
</reference>
<evidence type="ECO:0000313" key="1">
    <source>
        <dbReference type="EMBL" id="ASP39748.1"/>
    </source>
</evidence>
<protein>
    <recommendedName>
        <fullName evidence="3">DUF416 domain-containing protein</fullName>
    </recommendedName>
</protein>
<accession>A0A222FL58</accession>
<dbReference type="EMBL" id="CP022530">
    <property type="protein sequence ID" value="ASP39748.1"/>
    <property type="molecule type" value="Genomic_DNA"/>
</dbReference>
<gene>
    <name evidence="1" type="ORF">CHH28_14175</name>
</gene>
<organism evidence="1 2">
    <name type="scientific">Bacterioplanes sanyensis</name>
    <dbReference type="NCBI Taxonomy" id="1249553"/>
    <lineage>
        <taxon>Bacteria</taxon>
        <taxon>Pseudomonadati</taxon>
        <taxon>Pseudomonadota</taxon>
        <taxon>Gammaproteobacteria</taxon>
        <taxon>Oceanospirillales</taxon>
        <taxon>Oceanospirillaceae</taxon>
        <taxon>Bacterioplanes</taxon>
    </lineage>
</organism>
<dbReference type="Proteomes" id="UP000202440">
    <property type="component" value="Chromosome"/>
</dbReference>
<keyword evidence="2" id="KW-1185">Reference proteome</keyword>
<dbReference type="OrthoDB" id="6120659at2"/>
<proteinExistence type="predicted"/>
<evidence type="ECO:0008006" key="3">
    <source>
        <dbReference type="Google" id="ProtNLM"/>
    </source>
</evidence>
<dbReference type="RefSeq" id="WP_094060923.1">
    <property type="nucleotide sequence ID" value="NZ_CP022530.1"/>
</dbReference>
<name>A0A222FL58_9GAMM</name>
<sequence>MTDRYTIAAQAFSIAWLCQPHLHMLAEHRQLDIQPYTKLLNKTQSWLQGELKSGTNLQRFFEAFADWREQLTFEDTLADSIADLSNAALFCATEACLAEANEEEWQLLCQFLQQLQHTEGLDGSGLEQYWQELTQELLATLPEQVQRPLPKDFFLTLRQQPITPFGVDLQD</sequence>
<dbReference type="AlphaFoldDB" id="A0A222FL58"/>
<dbReference type="KEGG" id="bsan:CHH28_14175"/>
<evidence type="ECO:0000313" key="2">
    <source>
        <dbReference type="Proteomes" id="UP000202440"/>
    </source>
</evidence>